<reference evidence="1 2" key="1">
    <citation type="submission" date="2018-06" db="EMBL/GenBank/DDBJ databases">
        <title>Comparative genomics reveals the genomic features of Rhizophagus irregularis, R. cerebriforme, R. diaphanum and Gigaspora rosea, and their symbiotic lifestyle signature.</title>
        <authorList>
            <person name="Morin E."/>
            <person name="San Clemente H."/>
            <person name="Chen E.C.H."/>
            <person name="De La Providencia I."/>
            <person name="Hainaut M."/>
            <person name="Kuo A."/>
            <person name="Kohler A."/>
            <person name="Murat C."/>
            <person name="Tang N."/>
            <person name="Roy S."/>
            <person name="Loubradou J."/>
            <person name="Henrissat B."/>
            <person name="Grigoriev I.V."/>
            <person name="Corradi N."/>
            <person name="Roux C."/>
            <person name="Martin F.M."/>
        </authorList>
    </citation>
    <scope>NUCLEOTIDE SEQUENCE [LARGE SCALE GENOMIC DNA]</scope>
    <source>
        <strain evidence="1 2">DAOM 227022</strain>
    </source>
</reference>
<proteinExistence type="predicted"/>
<name>A0A397SIM2_9GLOM</name>
<organism evidence="1 2">
    <name type="scientific">Glomus cerebriforme</name>
    <dbReference type="NCBI Taxonomy" id="658196"/>
    <lineage>
        <taxon>Eukaryota</taxon>
        <taxon>Fungi</taxon>
        <taxon>Fungi incertae sedis</taxon>
        <taxon>Mucoromycota</taxon>
        <taxon>Glomeromycotina</taxon>
        <taxon>Glomeromycetes</taxon>
        <taxon>Glomerales</taxon>
        <taxon>Glomeraceae</taxon>
        <taxon>Glomus</taxon>
    </lineage>
</organism>
<dbReference type="EMBL" id="QKYT01000524">
    <property type="protein sequence ID" value="RIA84015.1"/>
    <property type="molecule type" value="Genomic_DNA"/>
</dbReference>
<gene>
    <name evidence="1" type="ORF">C1645_832908</name>
</gene>
<accession>A0A397SIM2</accession>
<sequence>MSNENNDNTHIEENKLLQELNKPLLNMNIHICDIGLLKELINDFLFEHNLDPKNVLEILRQILFKILLIIQV</sequence>
<evidence type="ECO:0000313" key="2">
    <source>
        <dbReference type="Proteomes" id="UP000265703"/>
    </source>
</evidence>
<dbReference type="AlphaFoldDB" id="A0A397SIM2"/>
<comment type="caution">
    <text evidence="1">The sequence shown here is derived from an EMBL/GenBank/DDBJ whole genome shotgun (WGS) entry which is preliminary data.</text>
</comment>
<keyword evidence="2" id="KW-1185">Reference proteome</keyword>
<protein>
    <submittedName>
        <fullName evidence="1">Uncharacterized protein</fullName>
    </submittedName>
</protein>
<dbReference type="Proteomes" id="UP000265703">
    <property type="component" value="Unassembled WGS sequence"/>
</dbReference>
<evidence type="ECO:0000313" key="1">
    <source>
        <dbReference type="EMBL" id="RIA84015.1"/>
    </source>
</evidence>